<evidence type="ECO:0000313" key="2">
    <source>
        <dbReference type="Proteomes" id="UP000245133"/>
    </source>
</evidence>
<proteinExistence type="predicted"/>
<dbReference type="AlphaFoldDB" id="A0A2P2E0F9"/>
<comment type="caution">
    <text evidence="1">The sequence shown here is derived from an EMBL/GenBank/DDBJ whole genome shotgun (WGS) entry which is preliminary data.</text>
</comment>
<protein>
    <submittedName>
        <fullName evidence="1">Uncharacterized protein</fullName>
    </submittedName>
</protein>
<keyword evidence="2" id="KW-1185">Reference proteome</keyword>
<reference evidence="1 2" key="1">
    <citation type="submission" date="2018-02" db="EMBL/GenBank/DDBJ databases">
        <title>Novel Leptospira species isolated from soil and water in Japan.</title>
        <authorList>
            <person name="Nakao R."/>
            <person name="Masuzawa T."/>
        </authorList>
    </citation>
    <scope>NUCLEOTIDE SEQUENCE [LARGE SCALE GENOMIC DNA]</scope>
    <source>
        <strain evidence="1 2">YH101</strain>
    </source>
</reference>
<accession>A0A2P2E0F9</accession>
<dbReference type="Proteomes" id="UP000245133">
    <property type="component" value="Unassembled WGS sequence"/>
</dbReference>
<organism evidence="1 2">
    <name type="scientific">Leptospira ryugenii</name>
    <dbReference type="NCBI Taxonomy" id="1917863"/>
    <lineage>
        <taxon>Bacteria</taxon>
        <taxon>Pseudomonadati</taxon>
        <taxon>Spirochaetota</taxon>
        <taxon>Spirochaetia</taxon>
        <taxon>Leptospirales</taxon>
        <taxon>Leptospiraceae</taxon>
        <taxon>Leptospira</taxon>
    </lineage>
</organism>
<name>A0A2P2E0F9_9LEPT</name>
<dbReference type="NCBIfam" id="NF047774">
    <property type="entry name" value="LBF_1199_fam"/>
    <property type="match status" value="1"/>
</dbReference>
<evidence type="ECO:0000313" key="1">
    <source>
        <dbReference type="EMBL" id="GBF50374.1"/>
    </source>
</evidence>
<sequence length="302" mass="35630">MSPIVIHSMNILIWDFWKKAGPNNAKASLSFLSDTDLLQDYLEILFEVEELRDYFIRYLWILRNEPEIETLINRKDLPVPLLLNFLYHGFGKTIAERNAESSEYILELVSKLSSAQSLRILLDHTGQLNDPTLKIFLITNLDAVSWEAFFSSLEQEGGVIEGLVELFSEMDQKTIDQVFFTNPQLYQYVRMVIVLCDNDNPIHMEFSQKIEPVFVKLEKWDKFTKQMAEFFPYEVEKQLKLQERNPNRLSILLHELNALESEYQSSVVEYLFHQHIIVDREEKNILTSALKNYQENKKFFLF</sequence>
<gene>
    <name evidence="1" type="ORF">LPTSP4_18990</name>
</gene>
<dbReference type="EMBL" id="BFBB01000004">
    <property type="protein sequence ID" value="GBF50374.1"/>
    <property type="molecule type" value="Genomic_DNA"/>
</dbReference>